<keyword evidence="1 5" id="KW-0169">Cobalamin biosynthesis</keyword>
<dbReference type="GO" id="GO:0032259">
    <property type="term" value="P:methylation"/>
    <property type="evidence" value="ECO:0007669"/>
    <property type="project" value="UniProtKB-KW"/>
</dbReference>
<evidence type="ECO:0000256" key="4">
    <source>
        <dbReference type="ARBA" id="ARBA00022691"/>
    </source>
</evidence>
<comment type="function">
    <text evidence="5">Catalyzes the methylation of C-1 in cobalt-precorrin-5B to form cobalt-precorrin-6A.</text>
</comment>
<evidence type="ECO:0000256" key="5">
    <source>
        <dbReference type="HAMAP-Rule" id="MF_00787"/>
    </source>
</evidence>
<name>A0A414NUM8_9FIRM</name>
<evidence type="ECO:0000313" key="7">
    <source>
        <dbReference type="Proteomes" id="UP000283442"/>
    </source>
</evidence>
<dbReference type="PANTHER" id="PTHR35863">
    <property type="entry name" value="COBALT-PRECORRIN-5B C(1)-METHYLTRANSFERASE"/>
    <property type="match status" value="1"/>
</dbReference>
<dbReference type="NCBIfam" id="TIGR00312">
    <property type="entry name" value="cbiD"/>
    <property type="match status" value="1"/>
</dbReference>
<dbReference type="Pfam" id="PF01888">
    <property type="entry name" value="CbiD"/>
    <property type="match status" value="1"/>
</dbReference>
<comment type="catalytic activity">
    <reaction evidence="5">
        <text>Co-precorrin-5B + S-adenosyl-L-methionine = Co-precorrin-6A + S-adenosyl-L-homocysteine</text>
        <dbReference type="Rhea" id="RHEA:26285"/>
        <dbReference type="ChEBI" id="CHEBI:57856"/>
        <dbReference type="ChEBI" id="CHEBI:59789"/>
        <dbReference type="ChEBI" id="CHEBI:60063"/>
        <dbReference type="ChEBI" id="CHEBI:60064"/>
        <dbReference type="EC" id="2.1.1.195"/>
    </reaction>
</comment>
<comment type="similarity">
    <text evidence="5">Belongs to the CbiD family.</text>
</comment>
<dbReference type="EMBL" id="QRHE01000013">
    <property type="protein sequence ID" value="RHF50594.1"/>
    <property type="molecule type" value="Genomic_DNA"/>
</dbReference>
<dbReference type="OrthoDB" id="6439987at2"/>
<dbReference type="EC" id="2.1.1.195" evidence="5"/>
<evidence type="ECO:0000256" key="3">
    <source>
        <dbReference type="ARBA" id="ARBA00022679"/>
    </source>
</evidence>
<dbReference type="GO" id="GO:0019251">
    <property type="term" value="P:anaerobic cobalamin biosynthetic process"/>
    <property type="evidence" value="ECO:0007669"/>
    <property type="project" value="UniProtKB-UniRule"/>
</dbReference>
<dbReference type="GO" id="GO:0043780">
    <property type="term" value="F:cobalt-precorrin-5B C1-methyltransferase activity"/>
    <property type="evidence" value="ECO:0007669"/>
    <property type="project" value="RHEA"/>
</dbReference>
<keyword evidence="4 5" id="KW-0949">S-adenosyl-L-methionine</keyword>
<dbReference type="HAMAP" id="MF_00787">
    <property type="entry name" value="CbiD"/>
    <property type="match status" value="1"/>
</dbReference>
<organism evidence="6 7">
    <name type="scientific">Mitsuokella multacida</name>
    <dbReference type="NCBI Taxonomy" id="52226"/>
    <lineage>
        <taxon>Bacteria</taxon>
        <taxon>Bacillati</taxon>
        <taxon>Bacillota</taxon>
        <taxon>Negativicutes</taxon>
        <taxon>Selenomonadales</taxon>
        <taxon>Selenomonadaceae</taxon>
        <taxon>Mitsuokella</taxon>
    </lineage>
</organism>
<dbReference type="PIRSF" id="PIRSF026782">
    <property type="entry name" value="CbiD"/>
    <property type="match status" value="1"/>
</dbReference>
<evidence type="ECO:0000256" key="2">
    <source>
        <dbReference type="ARBA" id="ARBA00022603"/>
    </source>
</evidence>
<keyword evidence="3 5" id="KW-0808">Transferase</keyword>
<evidence type="ECO:0000313" key="6">
    <source>
        <dbReference type="EMBL" id="RHF50594.1"/>
    </source>
</evidence>
<dbReference type="Proteomes" id="UP000283442">
    <property type="component" value="Unassembled WGS sequence"/>
</dbReference>
<dbReference type="UniPathway" id="UPA00148">
    <property type="reaction ID" value="UER00227"/>
</dbReference>
<dbReference type="PANTHER" id="PTHR35863:SF1">
    <property type="entry name" value="COBALT-PRECORRIN-5B C(1)-METHYLTRANSFERASE"/>
    <property type="match status" value="1"/>
</dbReference>
<dbReference type="InterPro" id="IPR036074">
    <property type="entry name" value="CbiD_sf"/>
</dbReference>
<accession>A0A414NUM8</accession>
<gene>
    <name evidence="5 6" type="primary">cbiD</name>
    <name evidence="6" type="ORF">DW674_10420</name>
</gene>
<dbReference type="RefSeq" id="WP_118176735.1">
    <property type="nucleotide sequence ID" value="NZ_QRHE01000013.1"/>
</dbReference>
<dbReference type="SUPFAM" id="SSF111342">
    <property type="entry name" value="CbiD-like"/>
    <property type="match status" value="1"/>
</dbReference>
<dbReference type="InterPro" id="IPR002748">
    <property type="entry name" value="CbiD"/>
</dbReference>
<dbReference type="AlphaFoldDB" id="A0A414NUM8"/>
<comment type="caution">
    <text evidence="6">The sequence shown here is derived from an EMBL/GenBank/DDBJ whole genome shotgun (WGS) entry which is preliminary data.</text>
</comment>
<protein>
    <recommendedName>
        <fullName evidence="5">Cobalt-precorrin-5B C(1)-methyltransferase</fullName>
        <ecNumber evidence="5">2.1.1.195</ecNumber>
    </recommendedName>
    <alternativeName>
        <fullName evidence="5">Cobalt-precorrin-6A synthase</fullName>
    </alternativeName>
</protein>
<sequence length="369" mass="38804">MRSGYTTGACAAAGVKAALLFEAGKNWQTVTLTALDGTELTIPVKAVARTEAGICAEVVKFSGDDPDITDGVSVFTTVRHVAGGAMTFAAGEGIGTVTKPGLSVPVGEPSINPGPRELMRRAACETIGTSDGLHVTIAIPAGKQLAEKTLNPVLGVKGGISVIGTTGVLRPMSEEGFKNSLVPQIDVARAAGAEELVFVPGKIGENLAKAWGLPQKLLVQTSNFIGFMLEKAAERGVKRVLLFGHIGKLCKVAAGVFYTHNRIADARLETIAAYAAAAGLSTAGTRRVLASNATEEALTVLREAGLEQAVCMSIAERAGLRAERYLFGKMKVGVVMVTLQGRLLGMNEVAREIGEAYHWRLPEQEREHE</sequence>
<reference evidence="6 7" key="1">
    <citation type="submission" date="2018-08" db="EMBL/GenBank/DDBJ databases">
        <title>A genome reference for cultivated species of the human gut microbiota.</title>
        <authorList>
            <person name="Zou Y."/>
            <person name="Xue W."/>
            <person name="Luo G."/>
        </authorList>
    </citation>
    <scope>NUCLEOTIDE SEQUENCE [LARGE SCALE GENOMIC DNA]</scope>
    <source>
        <strain evidence="6 7">AM25-21AC</strain>
    </source>
</reference>
<comment type="pathway">
    <text evidence="5">Cofactor biosynthesis; adenosylcobalamin biosynthesis; cob(II)yrinate a,c-diamide from sirohydrochlorin (anaerobic route): step 6/10.</text>
</comment>
<dbReference type="Gene3D" id="3.30.2110.10">
    <property type="entry name" value="CbiD-like"/>
    <property type="match status" value="1"/>
</dbReference>
<proteinExistence type="inferred from homology"/>
<evidence type="ECO:0000256" key="1">
    <source>
        <dbReference type="ARBA" id="ARBA00022573"/>
    </source>
</evidence>
<keyword evidence="2 5" id="KW-0489">Methyltransferase</keyword>